<dbReference type="EMBL" id="CP078077">
    <property type="protein sequence ID" value="UPL15689.1"/>
    <property type="molecule type" value="Genomic_DNA"/>
</dbReference>
<evidence type="ECO:0000313" key="2">
    <source>
        <dbReference type="Proteomes" id="UP000831963"/>
    </source>
</evidence>
<proteinExistence type="predicted"/>
<protein>
    <submittedName>
        <fullName evidence="1">Uncharacterized protein</fullName>
    </submittedName>
</protein>
<reference evidence="1 2" key="1">
    <citation type="submission" date="2021-06" db="EMBL/GenBank/DDBJ databases">
        <title>Genome-based taxonomic framework of Microbacterium strains isolated from marine environment, the description of four new species and reclassification of four preexisting species.</title>
        <authorList>
            <person name="Lee S.D."/>
            <person name="Kim S.-M."/>
            <person name="Byeon Y.-S."/>
            <person name="Yang H.L."/>
            <person name="Kim I.S."/>
        </authorList>
    </citation>
    <scope>NUCLEOTIDE SEQUENCE [LARGE SCALE GENOMIC DNA]</scope>
    <source>
        <strain evidence="1 2">SSW1-36</strain>
    </source>
</reference>
<name>A0ABY4ISS4_9MICO</name>
<organism evidence="1 2">
    <name type="scientific">Microbacterium galbinum</name>
    <dbReference type="NCBI Taxonomy" id="2851646"/>
    <lineage>
        <taxon>Bacteria</taxon>
        <taxon>Bacillati</taxon>
        <taxon>Actinomycetota</taxon>
        <taxon>Actinomycetes</taxon>
        <taxon>Micrococcales</taxon>
        <taxon>Microbacteriaceae</taxon>
        <taxon>Microbacterium</taxon>
    </lineage>
</organism>
<accession>A0ABY4ISS4</accession>
<keyword evidence="2" id="KW-1185">Reference proteome</keyword>
<dbReference type="Proteomes" id="UP000831963">
    <property type="component" value="Chromosome"/>
</dbReference>
<gene>
    <name evidence="1" type="ORF">KV396_14905</name>
</gene>
<dbReference type="RefSeq" id="WP_247956208.1">
    <property type="nucleotide sequence ID" value="NZ_CP078077.1"/>
</dbReference>
<sequence>MTTTTPDTRHDIVHLALVVKDARGFTHYYEQLATTPAAVREAYDLMARAAQDVPASQDVPSVDALDATDAVLARLGAGGSRFMSRRVRKTKKDS</sequence>
<evidence type="ECO:0000313" key="1">
    <source>
        <dbReference type="EMBL" id="UPL15689.1"/>
    </source>
</evidence>